<evidence type="ECO:0000313" key="3">
    <source>
        <dbReference type="Proteomes" id="UP000231358"/>
    </source>
</evidence>
<sequence>MLPPCPNPDEFEVCIICASPLEADAVCSMFDETYKSGSTVRHTQDQTINPQKYDYIMGRIAGHNVILARLPGIGIVYSAGESRRLKERFKRIKLALLVGICGAVPKRPDGHEISLGDVISSSRDVIRYDLGKQYPFGFQWTDASEDSCLRPNGHIREFVAKLEMRREKLERRACEFLRKTAGIGHLPGLSEDKLFRQAYRHKHQREQDYGTSIYFQNRQICHDTIGLPCVDQGCDLNLLVPRNPPKAETSDNKPVLHFANFASEGIVMDYAEDRDEIAQLEYVIAFETIAVGAWDNLPCMIVKGVRDYADGYVSEEWEQYAAATAAACAKAILEEWIASPRLNYDCVN</sequence>
<dbReference type="EMBL" id="NEXV01000304">
    <property type="protein sequence ID" value="PIG85768.1"/>
    <property type="molecule type" value="Genomic_DNA"/>
</dbReference>
<dbReference type="Pfam" id="PF01048">
    <property type="entry name" value="PNP_UDP_1"/>
    <property type="match status" value="1"/>
</dbReference>
<dbReference type="PANTHER" id="PTHR46082">
    <property type="entry name" value="ATP/GTP-BINDING PROTEIN-RELATED"/>
    <property type="match status" value="1"/>
</dbReference>
<dbReference type="PANTHER" id="PTHR46082:SF6">
    <property type="entry name" value="AAA+ ATPASE DOMAIN-CONTAINING PROTEIN-RELATED"/>
    <property type="match status" value="1"/>
</dbReference>
<dbReference type="AlphaFoldDB" id="A0A2G7FYW0"/>
<evidence type="ECO:0000259" key="1">
    <source>
        <dbReference type="Pfam" id="PF01048"/>
    </source>
</evidence>
<dbReference type="GO" id="GO:0003824">
    <property type="term" value="F:catalytic activity"/>
    <property type="evidence" value="ECO:0007669"/>
    <property type="project" value="InterPro"/>
</dbReference>
<dbReference type="GO" id="GO:0009116">
    <property type="term" value="P:nucleoside metabolic process"/>
    <property type="evidence" value="ECO:0007669"/>
    <property type="project" value="InterPro"/>
</dbReference>
<name>A0A2G7FYW0_9EURO</name>
<keyword evidence="3" id="KW-1185">Reference proteome</keyword>
<organism evidence="2 3">
    <name type="scientific">Aspergillus arachidicola</name>
    <dbReference type="NCBI Taxonomy" id="656916"/>
    <lineage>
        <taxon>Eukaryota</taxon>
        <taxon>Fungi</taxon>
        <taxon>Dikarya</taxon>
        <taxon>Ascomycota</taxon>
        <taxon>Pezizomycotina</taxon>
        <taxon>Eurotiomycetes</taxon>
        <taxon>Eurotiomycetidae</taxon>
        <taxon>Eurotiales</taxon>
        <taxon>Aspergillaceae</taxon>
        <taxon>Aspergillus</taxon>
        <taxon>Aspergillus subgen. Circumdati</taxon>
    </lineage>
</organism>
<feature type="domain" description="Nucleoside phosphorylase" evidence="1">
    <location>
        <begin position="13"/>
        <end position="151"/>
    </location>
</feature>
<dbReference type="InterPro" id="IPR000845">
    <property type="entry name" value="Nucleoside_phosphorylase_d"/>
</dbReference>
<dbReference type="InterPro" id="IPR035994">
    <property type="entry name" value="Nucleoside_phosphorylase_sf"/>
</dbReference>
<proteinExistence type="predicted"/>
<dbReference type="InterPro" id="IPR053137">
    <property type="entry name" value="NLR-like"/>
</dbReference>
<accession>A0A2G7FYW0</accession>
<comment type="caution">
    <text evidence="2">The sequence shown here is derived from an EMBL/GenBank/DDBJ whole genome shotgun (WGS) entry which is preliminary data.</text>
</comment>
<evidence type="ECO:0000313" key="2">
    <source>
        <dbReference type="EMBL" id="PIG85768.1"/>
    </source>
</evidence>
<dbReference type="Proteomes" id="UP000231358">
    <property type="component" value="Unassembled WGS sequence"/>
</dbReference>
<dbReference type="Gene3D" id="3.40.50.1580">
    <property type="entry name" value="Nucleoside phosphorylase domain"/>
    <property type="match status" value="1"/>
</dbReference>
<dbReference type="STRING" id="656916.A0A2G7FYW0"/>
<dbReference type="SUPFAM" id="SSF53167">
    <property type="entry name" value="Purine and uridine phosphorylases"/>
    <property type="match status" value="1"/>
</dbReference>
<protein>
    <recommendedName>
        <fullName evidence="1">Nucleoside phosphorylase domain-containing protein</fullName>
    </recommendedName>
</protein>
<reference evidence="2 3" key="1">
    <citation type="submission" date="2017-05" db="EMBL/GenBank/DDBJ databases">
        <title>Genome sequence for an aflatoxigenic pathogen of Argentinian peanut, Aspergillus arachidicola.</title>
        <authorList>
            <person name="Moore G."/>
            <person name="Beltz S.B."/>
            <person name="Mack B.M."/>
        </authorList>
    </citation>
    <scope>NUCLEOTIDE SEQUENCE [LARGE SCALE GENOMIC DNA]</scope>
    <source>
        <strain evidence="2 3">CBS 117610</strain>
    </source>
</reference>
<gene>
    <name evidence="2" type="ORF">AARAC_008320</name>
</gene>